<protein>
    <recommendedName>
        <fullName evidence="3">Outer membrane beta-barrel protein</fullName>
    </recommendedName>
</protein>
<reference evidence="1 2" key="1">
    <citation type="submission" date="2013-08" db="EMBL/GenBank/DDBJ databases">
        <title>Genome sequencing of Lysobacter.</title>
        <authorList>
            <person name="Zhang S."/>
            <person name="Wang G."/>
        </authorList>
    </citation>
    <scope>NUCLEOTIDE SEQUENCE [LARGE SCALE GENOMIC DNA]</scope>
    <source>
        <strain evidence="1 2">GH1-9</strain>
    </source>
</reference>
<dbReference type="OrthoDB" id="5979319at2"/>
<name>A0A0A0F0G3_9GAMM</name>
<proteinExistence type="predicted"/>
<dbReference type="eggNOG" id="ENOG5030BUU">
    <property type="taxonomic scope" value="Bacteria"/>
</dbReference>
<sequence length="403" mass="46677">MTALKSDNINQSEDNEAKENVFIPRLKFDFVEEGASVDVKARGEIERRHYGNDNFDDETRSAFAGRINWSVLPRRLSLVAEDYLSEQPINIRDGRYPGNLQQVNVFIAGPSMFARFGEATRFQMDLRGADTYAEVTPGFDSRRYSASAILGQTFGASAEASLHVTATKADFDETDPNIVVDYVRRDAFLRYEGRQRNVSYVVDLGGARVDRDLASDANTTIARLTVEWQPNTSSRLRLRARRQFADEVQDLILRLSDPEEALVADLADPGSSQVSGSVYRQRDVELDYRYRGERFSFRVRPRDRNLDYLSRDDSSRTERSMAFQMGYLLRPRLNTFVDGLVRVRDFSTRDQRDIDHIYRLGVDYQVTRHWGWRAELIRNKRDSNLDDPYYVEHVAQMTVWWKR</sequence>
<dbReference type="SUPFAM" id="SSF56935">
    <property type="entry name" value="Porins"/>
    <property type="match status" value="1"/>
</dbReference>
<evidence type="ECO:0000313" key="1">
    <source>
        <dbReference type="EMBL" id="KGM56259.1"/>
    </source>
</evidence>
<dbReference type="Proteomes" id="UP000029998">
    <property type="component" value="Unassembled WGS sequence"/>
</dbReference>
<dbReference type="AlphaFoldDB" id="A0A0A0F0G3"/>
<keyword evidence="2" id="KW-1185">Reference proteome</keyword>
<evidence type="ECO:0008006" key="3">
    <source>
        <dbReference type="Google" id="ProtNLM"/>
    </source>
</evidence>
<evidence type="ECO:0000313" key="2">
    <source>
        <dbReference type="Proteomes" id="UP000029998"/>
    </source>
</evidence>
<gene>
    <name evidence="1" type="ORF">N800_08640</name>
</gene>
<organism evidence="1 2">
    <name type="scientific">Lysobacter daejeonensis GH1-9</name>
    <dbReference type="NCBI Taxonomy" id="1385517"/>
    <lineage>
        <taxon>Bacteria</taxon>
        <taxon>Pseudomonadati</taxon>
        <taxon>Pseudomonadota</taxon>
        <taxon>Gammaproteobacteria</taxon>
        <taxon>Lysobacterales</taxon>
        <taxon>Lysobacteraceae</taxon>
        <taxon>Aerolutibacter</taxon>
    </lineage>
</organism>
<dbReference type="STRING" id="1385517.N800_08640"/>
<dbReference type="EMBL" id="AVPU01000001">
    <property type="protein sequence ID" value="KGM56259.1"/>
    <property type="molecule type" value="Genomic_DNA"/>
</dbReference>
<accession>A0A0A0F0G3</accession>
<comment type="caution">
    <text evidence="1">The sequence shown here is derived from an EMBL/GenBank/DDBJ whole genome shotgun (WGS) entry which is preliminary data.</text>
</comment>